<organism evidence="1 2">
    <name type="scientific">Rhizophagus clarus</name>
    <dbReference type="NCBI Taxonomy" id="94130"/>
    <lineage>
        <taxon>Eukaryota</taxon>
        <taxon>Fungi</taxon>
        <taxon>Fungi incertae sedis</taxon>
        <taxon>Mucoromycota</taxon>
        <taxon>Glomeromycotina</taxon>
        <taxon>Glomeromycetes</taxon>
        <taxon>Glomerales</taxon>
        <taxon>Glomeraceae</taxon>
        <taxon>Rhizophagus</taxon>
    </lineage>
</organism>
<sequence length="108" mass="12701">MTKVLVWNTEHTDSDSISKNSNLKQTEVFEGPELHFEADHFQNSFRGGLVQTFHFEDWTLFEVWSSGRSEYFEGSCFLHAIVKRKWKNDEEKSLLNKISKIHSFPDAF</sequence>
<reference evidence="1 2" key="1">
    <citation type="submission" date="2017-11" db="EMBL/GenBank/DDBJ databases">
        <title>The genome of Rhizophagus clarus HR1 reveals common genetic basis of auxotrophy among arbuscular mycorrhizal fungi.</title>
        <authorList>
            <person name="Kobayashi Y."/>
        </authorList>
    </citation>
    <scope>NUCLEOTIDE SEQUENCE [LARGE SCALE GENOMIC DNA]</scope>
    <source>
        <strain evidence="1 2">HR1</strain>
    </source>
</reference>
<evidence type="ECO:0000313" key="1">
    <source>
        <dbReference type="EMBL" id="GBB90697.1"/>
    </source>
</evidence>
<name>A0A2Z6QKN4_9GLOM</name>
<proteinExistence type="predicted"/>
<evidence type="ECO:0000313" key="2">
    <source>
        <dbReference type="Proteomes" id="UP000247702"/>
    </source>
</evidence>
<gene>
    <name evidence="1" type="ORF">RclHR1_17730004</name>
</gene>
<dbReference type="Proteomes" id="UP000247702">
    <property type="component" value="Unassembled WGS sequence"/>
</dbReference>
<dbReference type="EMBL" id="BEXD01000861">
    <property type="protein sequence ID" value="GBB90697.1"/>
    <property type="molecule type" value="Genomic_DNA"/>
</dbReference>
<comment type="caution">
    <text evidence="1">The sequence shown here is derived from an EMBL/GenBank/DDBJ whole genome shotgun (WGS) entry which is preliminary data.</text>
</comment>
<keyword evidence="2" id="KW-1185">Reference proteome</keyword>
<dbReference type="AlphaFoldDB" id="A0A2Z6QKN4"/>
<protein>
    <submittedName>
        <fullName evidence="1">Uncharacterized protein</fullName>
    </submittedName>
</protein>
<accession>A0A2Z6QKN4</accession>